<dbReference type="PANTHER" id="PTHR12161:SF5">
    <property type="entry name" value="IST1 HOMOLOG"/>
    <property type="match status" value="1"/>
</dbReference>
<name>A0AA38C6J8_TAXCH</name>
<feature type="region of interest" description="Disordered" evidence="2">
    <location>
        <begin position="504"/>
        <end position="561"/>
    </location>
</feature>
<dbReference type="Gene3D" id="1.20.1260.60">
    <property type="entry name" value="Vacuolar protein sorting-associated protein Ist1"/>
    <property type="match status" value="1"/>
</dbReference>
<evidence type="ECO:0000313" key="3">
    <source>
        <dbReference type="EMBL" id="KAH9294962.1"/>
    </source>
</evidence>
<feature type="non-terminal residue" evidence="3">
    <location>
        <position position="1"/>
    </location>
</feature>
<dbReference type="AlphaFoldDB" id="A0AA38C6J8"/>
<evidence type="ECO:0000256" key="1">
    <source>
        <dbReference type="ARBA" id="ARBA00005536"/>
    </source>
</evidence>
<dbReference type="GO" id="GO:0015031">
    <property type="term" value="P:protein transport"/>
    <property type="evidence" value="ECO:0007669"/>
    <property type="project" value="InterPro"/>
</dbReference>
<feature type="region of interest" description="Disordered" evidence="2">
    <location>
        <begin position="407"/>
        <end position="477"/>
    </location>
</feature>
<feature type="compositionally biased region" description="Polar residues" evidence="2">
    <location>
        <begin position="550"/>
        <end position="561"/>
    </location>
</feature>
<dbReference type="InterPro" id="IPR042277">
    <property type="entry name" value="IST1-like"/>
</dbReference>
<dbReference type="EMBL" id="JAHRHJ020000011">
    <property type="protein sequence ID" value="KAH9294962.1"/>
    <property type="molecule type" value="Genomic_DNA"/>
</dbReference>
<feature type="compositionally biased region" description="Low complexity" evidence="2">
    <location>
        <begin position="202"/>
        <end position="218"/>
    </location>
</feature>
<comment type="similarity">
    <text evidence="1">Belongs to the IST1 family.</text>
</comment>
<evidence type="ECO:0000256" key="2">
    <source>
        <dbReference type="SAM" id="MobiDB-lite"/>
    </source>
</evidence>
<dbReference type="InterPro" id="IPR005061">
    <property type="entry name" value="Ist1"/>
</dbReference>
<feature type="region of interest" description="Disordered" evidence="2">
    <location>
        <begin position="362"/>
        <end position="391"/>
    </location>
</feature>
<dbReference type="FunFam" id="1.20.1260.60:FF:000003">
    <property type="entry name" value="IST1-like protein isoform A"/>
    <property type="match status" value="1"/>
</dbReference>
<protein>
    <recommendedName>
        <fullName evidence="5">Regulator of Vps4 activity in the MVB pathway protein</fullName>
    </recommendedName>
</protein>
<feature type="compositionally biased region" description="Polar residues" evidence="2">
    <location>
        <begin position="377"/>
        <end position="389"/>
    </location>
</feature>
<proteinExistence type="inferred from homology"/>
<evidence type="ECO:0000313" key="4">
    <source>
        <dbReference type="Proteomes" id="UP000824469"/>
    </source>
</evidence>
<accession>A0AA38C6J8</accession>
<feature type="region of interest" description="Disordered" evidence="2">
    <location>
        <begin position="269"/>
        <end position="293"/>
    </location>
</feature>
<keyword evidence="4" id="KW-1185">Reference proteome</keyword>
<reference evidence="3 4" key="1">
    <citation type="journal article" date="2021" name="Nat. Plants">
        <title>The Taxus genome provides insights into paclitaxel biosynthesis.</title>
        <authorList>
            <person name="Xiong X."/>
            <person name="Gou J."/>
            <person name="Liao Q."/>
            <person name="Li Y."/>
            <person name="Zhou Q."/>
            <person name="Bi G."/>
            <person name="Li C."/>
            <person name="Du R."/>
            <person name="Wang X."/>
            <person name="Sun T."/>
            <person name="Guo L."/>
            <person name="Liang H."/>
            <person name="Lu P."/>
            <person name="Wu Y."/>
            <person name="Zhang Z."/>
            <person name="Ro D.K."/>
            <person name="Shang Y."/>
            <person name="Huang S."/>
            <person name="Yan J."/>
        </authorList>
    </citation>
    <scope>NUCLEOTIDE SEQUENCE [LARGE SCALE GENOMIC DNA]</scope>
    <source>
        <strain evidence="3">Ta-2019</strain>
    </source>
</reference>
<gene>
    <name evidence="3" type="ORF">KI387_038550</name>
</gene>
<dbReference type="OMA" id="CASSEIH"/>
<dbReference type="Proteomes" id="UP000824469">
    <property type="component" value="Unassembled WGS sequence"/>
</dbReference>
<feature type="compositionally biased region" description="Low complexity" evidence="2">
    <location>
        <begin position="452"/>
        <end position="469"/>
    </location>
</feature>
<dbReference type="PANTHER" id="PTHR12161">
    <property type="entry name" value="IST1 FAMILY MEMBER"/>
    <property type="match status" value="1"/>
</dbReference>
<feature type="region of interest" description="Disordered" evidence="2">
    <location>
        <begin position="145"/>
        <end position="257"/>
    </location>
</feature>
<organism evidence="3 4">
    <name type="scientific">Taxus chinensis</name>
    <name type="common">Chinese yew</name>
    <name type="synonym">Taxus wallichiana var. chinensis</name>
    <dbReference type="NCBI Taxonomy" id="29808"/>
    <lineage>
        <taxon>Eukaryota</taxon>
        <taxon>Viridiplantae</taxon>
        <taxon>Streptophyta</taxon>
        <taxon>Embryophyta</taxon>
        <taxon>Tracheophyta</taxon>
        <taxon>Spermatophyta</taxon>
        <taxon>Pinopsida</taxon>
        <taxon>Pinidae</taxon>
        <taxon>Conifers II</taxon>
        <taxon>Cupressales</taxon>
        <taxon>Taxaceae</taxon>
        <taxon>Taxus</taxon>
    </lineage>
</organism>
<sequence>VEHIIREQNIMAAYEVIELFCELVVVRLPIIETQRECPLDLREAVSSLCFAAPRCSDLPELQQVQQMFAAKYGREFVMAASELRPDCGVNRQIIEKLSVRAPLAEVKLKLMKEIAEEHEVEWDSSNTEAEFFKLHEDLLDGPTHFVSGSKMPLPDEKDKSHFSVKQSSNGSDSDTVSDDLDLPEVPKQSVVQSSDAELARGTVPPVESSPTPSESETTFNRDGHDSVLHLSPLGSDVPVVNLESPVGSPTTPPSRSEDTFQLKQFVPFITSPPPTRSSEKLMTNTESVSRKRSETSMDFQDVLAAAQAAAESADQAAAAARAAADLAKFKISELSIRLGSGSFASDDKDLILADDRKKTFYSGKHATSDSSLPLDPQSEQISETGQRQTDIFDLNLEKSERRGEGELGLDASHPIYNHSSNIQAGSIPPPPGHPEQNIGLNPKTSGKPLYDSPSQIPSPIQPQSEQISETGQRQTDIFDLNLERSERRGEGELDLDAFHPIYNNNVQAGTIPPPPGHPERNTGISPKTSGKPFYDSPSQIPSPIHDTALDRQSTIQPQRWNSMEDDYYYTYPSIFDSQNSFSQHAESETLDNPTSDTSSTTHSDQHLSYH</sequence>
<dbReference type="Pfam" id="PF03398">
    <property type="entry name" value="Ist1"/>
    <property type="match status" value="1"/>
</dbReference>
<comment type="caution">
    <text evidence="3">The sequence shown here is derived from an EMBL/GenBank/DDBJ whole genome shotgun (WGS) entry which is preliminary data.</text>
</comment>
<feature type="region of interest" description="Disordered" evidence="2">
    <location>
        <begin position="579"/>
        <end position="610"/>
    </location>
</feature>
<evidence type="ECO:0008006" key="5">
    <source>
        <dbReference type="Google" id="ProtNLM"/>
    </source>
</evidence>